<keyword evidence="5" id="KW-1015">Disulfide bond</keyword>
<evidence type="ECO:0000256" key="5">
    <source>
        <dbReference type="ARBA" id="ARBA00023157"/>
    </source>
</evidence>
<gene>
    <name evidence="8" type="ORF">HERILL_LOCUS4782</name>
</gene>
<evidence type="ECO:0000256" key="1">
    <source>
        <dbReference type="ARBA" id="ARBA00007664"/>
    </source>
</evidence>
<dbReference type="CDD" id="cd00190">
    <property type="entry name" value="Tryp_SPc"/>
    <property type="match status" value="1"/>
</dbReference>
<organism evidence="8 9">
    <name type="scientific">Hermetia illucens</name>
    <name type="common">Black soldier fly</name>
    <dbReference type="NCBI Taxonomy" id="343691"/>
    <lineage>
        <taxon>Eukaryota</taxon>
        <taxon>Metazoa</taxon>
        <taxon>Ecdysozoa</taxon>
        <taxon>Arthropoda</taxon>
        <taxon>Hexapoda</taxon>
        <taxon>Insecta</taxon>
        <taxon>Pterygota</taxon>
        <taxon>Neoptera</taxon>
        <taxon>Endopterygota</taxon>
        <taxon>Diptera</taxon>
        <taxon>Brachycera</taxon>
        <taxon>Stratiomyomorpha</taxon>
        <taxon>Stratiomyidae</taxon>
        <taxon>Hermetiinae</taxon>
        <taxon>Hermetia</taxon>
    </lineage>
</organism>
<feature type="chain" id="PRO_5030555613" description="Peptidase S1 domain-containing protein" evidence="6">
    <location>
        <begin position="18"/>
        <end position="254"/>
    </location>
</feature>
<keyword evidence="2" id="KW-0645">Protease</keyword>
<dbReference type="FunFam" id="2.40.10.10:FF:000068">
    <property type="entry name" value="transmembrane protease serine 2"/>
    <property type="match status" value="1"/>
</dbReference>
<dbReference type="Proteomes" id="UP000594454">
    <property type="component" value="Chromosome 2"/>
</dbReference>
<dbReference type="Gene3D" id="2.40.10.10">
    <property type="entry name" value="Trypsin-like serine proteases"/>
    <property type="match status" value="1"/>
</dbReference>
<dbReference type="InterPro" id="IPR001254">
    <property type="entry name" value="Trypsin_dom"/>
</dbReference>
<evidence type="ECO:0000259" key="7">
    <source>
        <dbReference type="PROSITE" id="PS50240"/>
    </source>
</evidence>
<dbReference type="PRINTS" id="PR00722">
    <property type="entry name" value="CHYMOTRYPSIN"/>
</dbReference>
<proteinExistence type="inferred from homology"/>
<sequence length="254" mass="28170">MWSSSFFVLYFILSLFADKSKYEVNVANGMPAKPGQFPSIVALLRYSKLHCGGTLISRITVLTAAHCLTFTNLKELSILAGSINIRKFEKGYQKRKVKKAIVHMGFTDIHDGQCDDIALLTLDSPIDITKYVRPIAYKPVNPPVGASVEIAGWGLVKDSLPDDLQYATASVHNVNVCPRNLIGNKEKVLCLRGSVRPYTSARPMDSGSPAYYRGTVVGVVSRGVDFDGYGVVYTRTSYYSDFIREQFRHQTAID</sequence>
<dbReference type="SUPFAM" id="SSF50494">
    <property type="entry name" value="Trypsin-like serine proteases"/>
    <property type="match status" value="1"/>
</dbReference>
<evidence type="ECO:0000256" key="6">
    <source>
        <dbReference type="SAM" id="SignalP"/>
    </source>
</evidence>
<reference evidence="8 9" key="1">
    <citation type="submission" date="2020-11" db="EMBL/GenBank/DDBJ databases">
        <authorList>
            <person name="Wallbank WR R."/>
            <person name="Pardo Diaz C."/>
            <person name="Kozak K."/>
            <person name="Martin S."/>
            <person name="Jiggins C."/>
            <person name="Moest M."/>
            <person name="Warren A I."/>
            <person name="Generalovic N T."/>
            <person name="Byers J.R.P. K."/>
            <person name="Montejo-Kovacevich G."/>
            <person name="Yen C E."/>
        </authorList>
    </citation>
    <scope>NUCLEOTIDE SEQUENCE [LARGE SCALE GENOMIC DNA]</scope>
</reference>
<dbReference type="OrthoDB" id="10061449at2759"/>
<dbReference type="InterPro" id="IPR050430">
    <property type="entry name" value="Peptidase_S1"/>
</dbReference>
<keyword evidence="3" id="KW-0378">Hydrolase</keyword>
<dbReference type="InParanoid" id="A0A7R8UJH9"/>
<dbReference type="EMBL" id="LR899010">
    <property type="protein sequence ID" value="CAD7081687.1"/>
    <property type="molecule type" value="Genomic_DNA"/>
</dbReference>
<protein>
    <recommendedName>
        <fullName evidence="7">Peptidase S1 domain-containing protein</fullName>
    </recommendedName>
</protein>
<keyword evidence="6" id="KW-0732">Signal</keyword>
<dbReference type="Pfam" id="PF00089">
    <property type="entry name" value="Trypsin"/>
    <property type="match status" value="1"/>
</dbReference>
<keyword evidence="4" id="KW-0720">Serine protease</keyword>
<feature type="signal peptide" evidence="6">
    <location>
        <begin position="1"/>
        <end position="17"/>
    </location>
</feature>
<dbReference type="PROSITE" id="PS50240">
    <property type="entry name" value="TRYPSIN_DOM"/>
    <property type="match status" value="1"/>
</dbReference>
<dbReference type="InterPro" id="IPR001314">
    <property type="entry name" value="Peptidase_S1A"/>
</dbReference>
<dbReference type="InterPro" id="IPR018114">
    <property type="entry name" value="TRYPSIN_HIS"/>
</dbReference>
<dbReference type="GO" id="GO:0004252">
    <property type="term" value="F:serine-type endopeptidase activity"/>
    <property type="evidence" value="ECO:0007669"/>
    <property type="project" value="InterPro"/>
</dbReference>
<dbReference type="SMART" id="SM00020">
    <property type="entry name" value="Tryp_SPc"/>
    <property type="match status" value="1"/>
</dbReference>
<dbReference type="PANTHER" id="PTHR24276">
    <property type="entry name" value="POLYSERASE-RELATED"/>
    <property type="match status" value="1"/>
</dbReference>
<dbReference type="PANTHER" id="PTHR24276:SF91">
    <property type="entry name" value="AT26814P-RELATED"/>
    <property type="match status" value="1"/>
</dbReference>
<dbReference type="PROSITE" id="PS00134">
    <property type="entry name" value="TRYPSIN_HIS"/>
    <property type="match status" value="1"/>
</dbReference>
<feature type="domain" description="Peptidase S1" evidence="7">
    <location>
        <begin position="26"/>
        <end position="248"/>
    </location>
</feature>
<evidence type="ECO:0000256" key="3">
    <source>
        <dbReference type="ARBA" id="ARBA00022801"/>
    </source>
</evidence>
<dbReference type="InterPro" id="IPR043504">
    <property type="entry name" value="Peptidase_S1_PA_chymotrypsin"/>
</dbReference>
<evidence type="ECO:0000256" key="2">
    <source>
        <dbReference type="ARBA" id="ARBA00022670"/>
    </source>
</evidence>
<accession>A0A7R8UJH9</accession>
<dbReference type="GO" id="GO:0006508">
    <property type="term" value="P:proteolysis"/>
    <property type="evidence" value="ECO:0007669"/>
    <property type="project" value="UniProtKB-KW"/>
</dbReference>
<keyword evidence="9" id="KW-1185">Reference proteome</keyword>
<dbReference type="InterPro" id="IPR009003">
    <property type="entry name" value="Peptidase_S1_PA"/>
</dbReference>
<dbReference type="AlphaFoldDB" id="A0A7R8UJH9"/>
<comment type="similarity">
    <text evidence="1">Belongs to the peptidase S1 family.</text>
</comment>
<name>A0A7R8UJH9_HERIL</name>
<evidence type="ECO:0000313" key="9">
    <source>
        <dbReference type="Proteomes" id="UP000594454"/>
    </source>
</evidence>
<evidence type="ECO:0000256" key="4">
    <source>
        <dbReference type="ARBA" id="ARBA00022825"/>
    </source>
</evidence>
<evidence type="ECO:0000313" key="8">
    <source>
        <dbReference type="EMBL" id="CAD7081687.1"/>
    </source>
</evidence>